<feature type="compositionally biased region" description="Low complexity" evidence="1">
    <location>
        <begin position="362"/>
        <end position="373"/>
    </location>
</feature>
<reference evidence="2 3" key="1">
    <citation type="submission" date="2019-03" db="EMBL/GenBank/DDBJ databases">
        <title>Single cell metagenomics reveals metabolic interactions within the superorganism composed of flagellate Streblomastix strix and complex community of Bacteroidetes bacteria on its surface.</title>
        <authorList>
            <person name="Treitli S.C."/>
            <person name="Kolisko M."/>
            <person name="Husnik F."/>
            <person name="Keeling P."/>
            <person name="Hampl V."/>
        </authorList>
    </citation>
    <scope>NUCLEOTIDE SEQUENCE [LARGE SCALE GENOMIC DNA]</scope>
    <source>
        <strain evidence="2">ST1C</strain>
    </source>
</reference>
<feature type="compositionally biased region" description="Polar residues" evidence="1">
    <location>
        <begin position="256"/>
        <end position="271"/>
    </location>
</feature>
<feature type="compositionally biased region" description="Polar residues" evidence="1">
    <location>
        <begin position="350"/>
        <end position="361"/>
    </location>
</feature>
<name>A0A5J4VIK3_9EUKA</name>
<sequence length="384" mass="43046">QAPYPPVCVTRVTGDCVAEWEDIENERKKRNEVVIVQNTAETVERDSKGRSQLKSMLYQSQSSYGFQPRSFYGFQPRSQYGIQSFYNVVTVANTADTEKEEEENETEIDWLTDPGYSRRALVFSCVPIVRRPVRIWRVGKGNWGRCNTAPRFMNAQRQLDRKRKAQLQRQYLNRANVGSNYNKNWMFFDPDNKFISIFQVNQYIREQNVDQKQQPHLTRFQSFFGSLTPAAPSNQPSIMYPAERKVQSRSYEKSSDVSASAQNTQVNRTLASSSSSTSVVTTTTKYTSSSSTAVLNQSSSQSTAVLNQSSSQSTAVLNQSSSQSKLALSPQQQQSNIKSPPPAQTRAAAPSTTSQIANPTKSAANPVSNAAPPLIIKDNFKKKQ</sequence>
<feature type="region of interest" description="Disordered" evidence="1">
    <location>
        <begin position="247"/>
        <end position="280"/>
    </location>
</feature>
<proteinExistence type="predicted"/>
<evidence type="ECO:0000256" key="1">
    <source>
        <dbReference type="SAM" id="MobiDB-lite"/>
    </source>
</evidence>
<protein>
    <submittedName>
        <fullName evidence="2">Uncharacterized protein</fullName>
    </submittedName>
</protein>
<evidence type="ECO:0000313" key="2">
    <source>
        <dbReference type="EMBL" id="KAA6382412.1"/>
    </source>
</evidence>
<evidence type="ECO:0000313" key="3">
    <source>
        <dbReference type="Proteomes" id="UP000324800"/>
    </source>
</evidence>
<organism evidence="2 3">
    <name type="scientific">Streblomastix strix</name>
    <dbReference type="NCBI Taxonomy" id="222440"/>
    <lineage>
        <taxon>Eukaryota</taxon>
        <taxon>Metamonada</taxon>
        <taxon>Preaxostyla</taxon>
        <taxon>Oxymonadida</taxon>
        <taxon>Streblomastigidae</taxon>
        <taxon>Streblomastix</taxon>
    </lineage>
</organism>
<accession>A0A5J4VIK3</accession>
<dbReference type="AlphaFoldDB" id="A0A5J4VIK3"/>
<dbReference type="EMBL" id="SNRW01006797">
    <property type="protein sequence ID" value="KAA6382412.1"/>
    <property type="molecule type" value="Genomic_DNA"/>
</dbReference>
<feature type="non-terminal residue" evidence="2">
    <location>
        <position position="1"/>
    </location>
</feature>
<feature type="compositionally biased region" description="Polar residues" evidence="1">
    <location>
        <begin position="315"/>
        <end position="338"/>
    </location>
</feature>
<feature type="region of interest" description="Disordered" evidence="1">
    <location>
        <begin position="315"/>
        <end position="384"/>
    </location>
</feature>
<gene>
    <name evidence="2" type="ORF">EZS28_022063</name>
</gene>
<comment type="caution">
    <text evidence="2">The sequence shown here is derived from an EMBL/GenBank/DDBJ whole genome shotgun (WGS) entry which is preliminary data.</text>
</comment>
<dbReference type="Proteomes" id="UP000324800">
    <property type="component" value="Unassembled WGS sequence"/>
</dbReference>